<dbReference type="Gene3D" id="6.10.250.690">
    <property type="match status" value="1"/>
</dbReference>
<dbReference type="PROSITE" id="PS50110">
    <property type="entry name" value="RESPONSE_REGULATORY"/>
    <property type="match status" value="1"/>
</dbReference>
<evidence type="ECO:0000256" key="1">
    <source>
        <dbReference type="ARBA" id="ARBA00022553"/>
    </source>
</evidence>
<dbReference type="InterPro" id="IPR039420">
    <property type="entry name" value="WalR-like"/>
</dbReference>
<dbReference type="Pfam" id="PF00072">
    <property type="entry name" value="Response_reg"/>
    <property type="match status" value="1"/>
</dbReference>
<keyword evidence="1 6" id="KW-0597">Phosphoprotein</keyword>
<reference evidence="10 11" key="1">
    <citation type="submission" date="2016-11" db="EMBL/GenBank/DDBJ databases">
        <authorList>
            <person name="Jaros S."/>
            <person name="Januszkiewicz K."/>
            <person name="Wedrychowicz H."/>
        </authorList>
    </citation>
    <scope>NUCLEOTIDE SEQUENCE [LARGE SCALE GENOMIC DNA]</scope>
    <source>
        <strain evidence="10 11">CGMCC 1.12145</strain>
    </source>
</reference>
<sequence>MSSEAEQDDLMKILITAYDNALQTSIFNYLKNEAYVCEAALNFQEASEKLYCYEYDLVILDFSSSKEIGLNLLSEQKKKHASSAFIIISDNSSLSEKITAFDCGADDYMAKPLHLQELHSRVKAVLRRGKLNGNETLVFKKIKIDTFARVVYLDNKAISLTRREYELLQYLILNRGRVLTKERIAEYLWGDDSDLLDNFNFLYVHINNLRKKLNWQSSGYIKSIYGMGYMLVQD</sequence>
<dbReference type="InterPro" id="IPR001789">
    <property type="entry name" value="Sig_transdc_resp-reg_receiver"/>
</dbReference>
<dbReference type="InterPro" id="IPR011006">
    <property type="entry name" value="CheY-like_superfamily"/>
</dbReference>
<dbReference type="SUPFAM" id="SSF46894">
    <property type="entry name" value="C-terminal effector domain of the bipartite response regulators"/>
    <property type="match status" value="1"/>
</dbReference>
<protein>
    <submittedName>
        <fullName evidence="10">DNA-binding response regulator, OmpR family, contains REC and winged-helix (WHTH) domain</fullName>
    </submittedName>
</protein>
<keyword evidence="5" id="KW-0804">Transcription</keyword>
<keyword evidence="3" id="KW-0805">Transcription regulation</keyword>
<dbReference type="GO" id="GO:0032993">
    <property type="term" value="C:protein-DNA complex"/>
    <property type="evidence" value="ECO:0007669"/>
    <property type="project" value="TreeGrafter"/>
</dbReference>
<keyword evidence="4 7" id="KW-0238">DNA-binding</keyword>
<evidence type="ECO:0000313" key="10">
    <source>
        <dbReference type="EMBL" id="SFW77067.1"/>
    </source>
</evidence>
<feature type="modified residue" description="4-aspartylphosphate" evidence="6">
    <location>
        <position position="61"/>
    </location>
</feature>
<organism evidence="10 11">
    <name type="scientific">Sinomicrobium oceani</name>
    <dbReference type="NCBI Taxonomy" id="1150368"/>
    <lineage>
        <taxon>Bacteria</taxon>
        <taxon>Pseudomonadati</taxon>
        <taxon>Bacteroidota</taxon>
        <taxon>Flavobacteriia</taxon>
        <taxon>Flavobacteriales</taxon>
        <taxon>Flavobacteriaceae</taxon>
        <taxon>Sinomicrobium</taxon>
    </lineage>
</organism>
<evidence type="ECO:0000256" key="3">
    <source>
        <dbReference type="ARBA" id="ARBA00023015"/>
    </source>
</evidence>
<dbReference type="PROSITE" id="PS51755">
    <property type="entry name" value="OMPR_PHOB"/>
    <property type="match status" value="1"/>
</dbReference>
<dbReference type="Gene3D" id="3.40.50.2300">
    <property type="match status" value="1"/>
</dbReference>
<dbReference type="SUPFAM" id="SSF52172">
    <property type="entry name" value="CheY-like"/>
    <property type="match status" value="1"/>
</dbReference>
<keyword evidence="11" id="KW-1185">Reference proteome</keyword>
<dbReference type="GO" id="GO:0006355">
    <property type="term" value="P:regulation of DNA-templated transcription"/>
    <property type="evidence" value="ECO:0007669"/>
    <property type="project" value="InterPro"/>
</dbReference>
<dbReference type="InterPro" id="IPR001867">
    <property type="entry name" value="OmpR/PhoB-type_DNA-bd"/>
</dbReference>
<feature type="DNA-binding region" description="OmpR/PhoB-type" evidence="7">
    <location>
        <begin position="134"/>
        <end position="233"/>
    </location>
</feature>
<name>A0A1K1RY47_9FLAO</name>
<dbReference type="SMART" id="SM00862">
    <property type="entry name" value="Trans_reg_C"/>
    <property type="match status" value="1"/>
</dbReference>
<dbReference type="Gene3D" id="1.10.10.10">
    <property type="entry name" value="Winged helix-like DNA-binding domain superfamily/Winged helix DNA-binding domain"/>
    <property type="match status" value="1"/>
</dbReference>
<evidence type="ECO:0000313" key="11">
    <source>
        <dbReference type="Proteomes" id="UP000182248"/>
    </source>
</evidence>
<dbReference type="STRING" id="1150368.SAMN02927921_04186"/>
<proteinExistence type="predicted"/>
<keyword evidence="2" id="KW-0902">Two-component regulatory system</keyword>
<evidence type="ECO:0000256" key="4">
    <source>
        <dbReference type="ARBA" id="ARBA00023125"/>
    </source>
</evidence>
<evidence type="ECO:0000256" key="2">
    <source>
        <dbReference type="ARBA" id="ARBA00023012"/>
    </source>
</evidence>
<dbReference type="EMBL" id="FPJE01000042">
    <property type="protein sequence ID" value="SFW77067.1"/>
    <property type="molecule type" value="Genomic_DNA"/>
</dbReference>
<accession>A0A1K1RY47</accession>
<evidence type="ECO:0000256" key="6">
    <source>
        <dbReference type="PROSITE-ProRule" id="PRU00169"/>
    </source>
</evidence>
<dbReference type="GO" id="GO:0000156">
    <property type="term" value="F:phosphorelay response regulator activity"/>
    <property type="evidence" value="ECO:0007669"/>
    <property type="project" value="TreeGrafter"/>
</dbReference>
<evidence type="ECO:0000256" key="7">
    <source>
        <dbReference type="PROSITE-ProRule" id="PRU01091"/>
    </source>
</evidence>
<dbReference type="Proteomes" id="UP000182248">
    <property type="component" value="Unassembled WGS sequence"/>
</dbReference>
<feature type="domain" description="Response regulatory" evidence="8">
    <location>
        <begin position="12"/>
        <end position="126"/>
    </location>
</feature>
<feature type="domain" description="OmpR/PhoB-type" evidence="9">
    <location>
        <begin position="134"/>
        <end position="233"/>
    </location>
</feature>
<dbReference type="GO" id="GO:0000976">
    <property type="term" value="F:transcription cis-regulatory region binding"/>
    <property type="evidence" value="ECO:0007669"/>
    <property type="project" value="TreeGrafter"/>
</dbReference>
<dbReference type="PANTHER" id="PTHR48111">
    <property type="entry name" value="REGULATOR OF RPOS"/>
    <property type="match status" value="1"/>
</dbReference>
<gene>
    <name evidence="10" type="ORF">SAMN02927921_04186</name>
</gene>
<dbReference type="SMART" id="SM00448">
    <property type="entry name" value="REC"/>
    <property type="match status" value="1"/>
</dbReference>
<dbReference type="AlphaFoldDB" id="A0A1K1RY47"/>
<dbReference type="InterPro" id="IPR036388">
    <property type="entry name" value="WH-like_DNA-bd_sf"/>
</dbReference>
<dbReference type="PANTHER" id="PTHR48111:SF22">
    <property type="entry name" value="REGULATOR OF RPOS"/>
    <property type="match status" value="1"/>
</dbReference>
<dbReference type="GO" id="GO:0005829">
    <property type="term" value="C:cytosol"/>
    <property type="evidence" value="ECO:0007669"/>
    <property type="project" value="TreeGrafter"/>
</dbReference>
<dbReference type="InterPro" id="IPR016032">
    <property type="entry name" value="Sig_transdc_resp-reg_C-effctor"/>
</dbReference>
<dbReference type="CDD" id="cd00383">
    <property type="entry name" value="trans_reg_C"/>
    <property type="match status" value="1"/>
</dbReference>
<dbReference type="Pfam" id="PF00486">
    <property type="entry name" value="Trans_reg_C"/>
    <property type="match status" value="1"/>
</dbReference>
<evidence type="ECO:0000259" key="8">
    <source>
        <dbReference type="PROSITE" id="PS50110"/>
    </source>
</evidence>
<evidence type="ECO:0000256" key="5">
    <source>
        <dbReference type="ARBA" id="ARBA00023163"/>
    </source>
</evidence>
<evidence type="ECO:0000259" key="9">
    <source>
        <dbReference type="PROSITE" id="PS51755"/>
    </source>
</evidence>